<organism evidence="2 3">
    <name type="scientific">Mytilus galloprovincialis</name>
    <name type="common">Mediterranean mussel</name>
    <dbReference type="NCBI Taxonomy" id="29158"/>
    <lineage>
        <taxon>Eukaryota</taxon>
        <taxon>Metazoa</taxon>
        <taxon>Spiralia</taxon>
        <taxon>Lophotrochozoa</taxon>
        <taxon>Mollusca</taxon>
        <taxon>Bivalvia</taxon>
        <taxon>Autobranchia</taxon>
        <taxon>Pteriomorphia</taxon>
        <taxon>Mytilida</taxon>
        <taxon>Mytiloidea</taxon>
        <taxon>Mytilidae</taxon>
        <taxon>Mytilinae</taxon>
        <taxon>Mytilus</taxon>
    </lineage>
</organism>
<gene>
    <name evidence="2" type="ORF">MGAL_10B090949</name>
</gene>
<dbReference type="Proteomes" id="UP000596742">
    <property type="component" value="Unassembled WGS sequence"/>
</dbReference>
<protein>
    <submittedName>
        <fullName evidence="2">Uncharacterized protein</fullName>
    </submittedName>
</protein>
<dbReference type="EMBL" id="UYJE01005946">
    <property type="protein sequence ID" value="VDI41863.1"/>
    <property type="molecule type" value="Genomic_DNA"/>
</dbReference>
<dbReference type="InterPro" id="IPR042567">
    <property type="entry name" value="SPIN/Ssty_sf"/>
</dbReference>
<dbReference type="AlphaFoldDB" id="A0A8B6F0F5"/>
<accession>A0A8B6F0F5</accession>
<keyword evidence="3" id="KW-1185">Reference proteome</keyword>
<evidence type="ECO:0000313" key="2">
    <source>
        <dbReference type="EMBL" id="VDI41863.1"/>
    </source>
</evidence>
<feature type="compositionally biased region" description="Basic and acidic residues" evidence="1">
    <location>
        <begin position="1"/>
        <end position="15"/>
    </location>
</feature>
<name>A0A8B6F0F5_MYTGA</name>
<proteinExistence type="predicted"/>
<evidence type="ECO:0000256" key="1">
    <source>
        <dbReference type="SAM" id="MobiDB-lite"/>
    </source>
</evidence>
<feature type="compositionally biased region" description="Basic residues" evidence="1">
    <location>
        <begin position="27"/>
        <end position="40"/>
    </location>
</feature>
<feature type="region of interest" description="Disordered" evidence="1">
    <location>
        <begin position="1"/>
        <end position="47"/>
    </location>
</feature>
<comment type="caution">
    <text evidence="2">The sequence shown here is derived from an EMBL/GenBank/DDBJ whole genome shotgun (WGS) entry which is preliminary data.</text>
</comment>
<dbReference type="OrthoDB" id="6261446at2759"/>
<dbReference type="Gene3D" id="2.80.10.70">
    <property type="entry name" value="Spindlin/Ssty"/>
    <property type="match status" value="1"/>
</dbReference>
<evidence type="ECO:0000313" key="3">
    <source>
        <dbReference type="Proteomes" id="UP000596742"/>
    </source>
</evidence>
<sequence>MEHHPDGESCQDRARGLNRRFQNSSGKRNRRRSRSEHRRRVSSECAMSYKSEDQIQESLQSKKNILFSKLSGERLSRQIKQQKESLPYYVEKPKDLVGKIISQKCSENNTIQWFDAQVISIKKLKADTVKTEYNIRYDDCPDDVWFFPLLMDLKKGDLLIKS</sequence>
<reference evidence="2" key="1">
    <citation type="submission" date="2018-11" db="EMBL/GenBank/DDBJ databases">
        <authorList>
            <person name="Alioto T."/>
            <person name="Alioto T."/>
        </authorList>
    </citation>
    <scope>NUCLEOTIDE SEQUENCE</scope>
</reference>